<sequence>MQPVQARLVTACQQFLALGVVLAVLTPAAAVLSLDIVSGSAGSELVGTAPVAPTGALSSATVPTTPVEAEVTEVALTDESGSARALAGTTVQPSTVSTDRVTSRPQPVTGYGAVGVTWAAGEQVDEDGLEVLVRTREGATWGDWDTVEFHDDHGPDPASAEAQGARPGTDPLIIGDVDAVQVKAVVDGAESDALPADLKLAVIEPGTAQDTEKVAPAAGTSAGASYDEEFGERTGENADEAISLQSARAAAMPTIFSRAQWGANEAMRDKSSLRYGSVNGGFVHHTVNANDYTEAQVPGIMRSIYAYHVKSRGWSDIGYNFLVDRFGRIWEGRYGGVDKNVVGAHTLGYNEYSFAMSAIGNFEVVAAPDVMLRAYGALFAWKLGINGVSPSSMSQKIGRSTFPAISGHRDAGSTACPGKFLYAKIGTIRSYAGSAAPTAPAPTPPLEIGDPAPQSNLVGAAYPDLVVRRASDGQGLILPTGGLTAFSKATAVSTKGWSNRPEVLVSPDVTGDGVIDLVSTSRKGVLRVRPGSGEGKFGATSKVVKMTRDHTLLAAVGDLDGDARNDLVARHKGRLVTLRGTAKGGFKRTVLGKGMGNYAQFIGVGDQNGDGTADLVVRHVKGSLQLFSGTGTGGFGSRSKVAGPWSRYTQVTGGADFNSDGRGDLVGRDRKGKVFVHFGHGDGSFSPAVGPTANVRSLRSLSSAGNLVGDAAPDLVGVKGNSLMVVANKGTYEIGAPIDTGVSFAGSDLLINAGDWDRDGAGDVISRSTDGILWLYRGNNAGQLAAPTQIGSGWGTISGVTAVGDVTGDGFPDLLGTGTNGRLSVWAGTGTGLAPSREVAGRSVSRAGLPADLTRFDWVIPVSDIKAKGTGDYLVRKATTGALYLYAGTTSGVARPRFIGEGLGAYDLAG</sequence>
<dbReference type="KEGG" id="npi:G7071_09205"/>
<comment type="similarity">
    <text evidence="1">Belongs to the N-acetylmuramoyl-L-alanine amidase 2 family.</text>
</comment>
<evidence type="ECO:0000259" key="4">
    <source>
        <dbReference type="SMART" id="SM00644"/>
    </source>
</evidence>
<accession>A0A6G7YFC2</accession>
<dbReference type="SUPFAM" id="SSF69318">
    <property type="entry name" value="Integrin alpha N-terminal domain"/>
    <property type="match status" value="2"/>
</dbReference>
<proteinExistence type="inferred from homology"/>
<feature type="domain" description="Peptidoglycan recognition protein family" evidence="5">
    <location>
        <begin position="253"/>
        <end position="397"/>
    </location>
</feature>
<dbReference type="Pfam" id="PF13517">
    <property type="entry name" value="FG-GAP_3"/>
    <property type="match status" value="3"/>
</dbReference>
<dbReference type="PANTHER" id="PTHR11022:SF41">
    <property type="entry name" value="PEPTIDOGLYCAN-RECOGNITION PROTEIN LC-RELATED"/>
    <property type="match status" value="1"/>
</dbReference>
<dbReference type="GO" id="GO:0009253">
    <property type="term" value="P:peptidoglycan catabolic process"/>
    <property type="evidence" value="ECO:0007669"/>
    <property type="project" value="InterPro"/>
</dbReference>
<evidence type="ECO:0000256" key="2">
    <source>
        <dbReference type="ARBA" id="ARBA00022729"/>
    </source>
</evidence>
<reference evidence="6 7" key="1">
    <citation type="submission" date="2020-03" db="EMBL/GenBank/DDBJ databases">
        <title>Nocardioides sp. nov., isolated from fish.</title>
        <authorList>
            <person name="Hyun D.-W."/>
            <person name="Bae J.-W."/>
        </authorList>
    </citation>
    <scope>NUCLEOTIDE SEQUENCE [LARGE SCALE GENOMIC DNA]</scope>
    <source>
        <strain evidence="6 7">HDW12A</strain>
    </source>
</reference>
<evidence type="ECO:0000313" key="6">
    <source>
        <dbReference type="EMBL" id="QIK75594.1"/>
    </source>
</evidence>
<dbReference type="CDD" id="cd06583">
    <property type="entry name" value="PGRP"/>
    <property type="match status" value="1"/>
</dbReference>
<protein>
    <recommendedName>
        <fullName evidence="8">Peptidoglycan recognition protein family domain-containing protein</fullName>
    </recommendedName>
</protein>
<dbReference type="SMART" id="SM00701">
    <property type="entry name" value="PGRP"/>
    <property type="match status" value="1"/>
</dbReference>
<dbReference type="Gene3D" id="2.130.10.130">
    <property type="entry name" value="Integrin alpha, N-terminal"/>
    <property type="match status" value="2"/>
</dbReference>
<dbReference type="Gene3D" id="3.40.80.10">
    <property type="entry name" value="Peptidoglycan recognition protein-like"/>
    <property type="match status" value="1"/>
</dbReference>
<dbReference type="InterPro" id="IPR002502">
    <property type="entry name" value="Amidase_domain"/>
</dbReference>
<dbReference type="GO" id="GO:0008745">
    <property type="term" value="F:N-acetylmuramoyl-L-alanine amidase activity"/>
    <property type="evidence" value="ECO:0007669"/>
    <property type="project" value="InterPro"/>
</dbReference>
<dbReference type="SMART" id="SM00644">
    <property type="entry name" value="Ami_2"/>
    <property type="match status" value="1"/>
</dbReference>
<feature type="compositionally biased region" description="Polar residues" evidence="3">
    <location>
        <begin position="89"/>
        <end position="106"/>
    </location>
</feature>
<evidence type="ECO:0000256" key="1">
    <source>
        <dbReference type="ARBA" id="ARBA00007553"/>
    </source>
</evidence>
<dbReference type="InterPro" id="IPR006619">
    <property type="entry name" value="PGRP_domain_met/bac"/>
</dbReference>
<dbReference type="SUPFAM" id="SSF55846">
    <property type="entry name" value="N-acetylmuramoyl-L-alanine amidase-like"/>
    <property type="match status" value="1"/>
</dbReference>
<organism evidence="6 7">
    <name type="scientific">Nocardioides piscis</name>
    <dbReference type="NCBI Taxonomy" id="2714938"/>
    <lineage>
        <taxon>Bacteria</taxon>
        <taxon>Bacillati</taxon>
        <taxon>Actinomycetota</taxon>
        <taxon>Actinomycetes</taxon>
        <taxon>Propionibacteriales</taxon>
        <taxon>Nocardioidaceae</taxon>
        <taxon>Nocardioides</taxon>
    </lineage>
</organism>
<dbReference type="Pfam" id="PF01510">
    <property type="entry name" value="Amidase_2"/>
    <property type="match status" value="1"/>
</dbReference>
<dbReference type="RefSeq" id="WP_166317723.1">
    <property type="nucleotide sequence ID" value="NZ_CP049866.1"/>
</dbReference>
<feature type="domain" description="N-acetylmuramoyl-L-alanine amidase" evidence="4">
    <location>
        <begin position="266"/>
        <end position="418"/>
    </location>
</feature>
<feature type="region of interest" description="Disordered" evidence="3">
    <location>
        <begin position="83"/>
        <end position="108"/>
    </location>
</feature>
<gene>
    <name evidence="6" type="ORF">G7071_09205</name>
</gene>
<name>A0A6G7YFC2_9ACTN</name>
<evidence type="ECO:0000313" key="7">
    <source>
        <dbReference type="Proteomes" id="UP000502035"/>
    </source>
</evidence>
<dbReference type="InterPro" id="IPR013517">
    <property type="entry name" value="FG-GAP"/>
</dbReference>
<evidence type="ECO:0000256" key="3">
    <source>
        <dbReference type="SAM" id="MobiDB-lite"/>
    </source>
</evidence>
<dbReference type="InterPro" id="IPR036505">
    <property type="entry name" value="Amidase/PGRP_sf"/>
</dbReference>
<keyword evidence="7" id="KW-1185">Reference proteome</keyword>
<dbReference type="EMBL" id="CP049866">
    <property type="protein sequence ID" value="QIK75594.1"/>
    <property type="molecule type" value="Genomic_DNA"/>
</dbReference>
<dbReference type="PANTHER" id="PTHR11022">
    <property type="entry name" value="PEPTIDOGLYCAN RECOGNITION PROTEIN"/>
    <property type="match status" value="1"/>
</dbReference>
<dbReference type="Proteomes" id="UP000502035">
    <property type="component" value="Chromosome"/>
</dbReference>
<evidence type="ECO:0008006" key="8">
    <source>
        <dbReference type="Google" id="ProtNLM"/>
    </source>
</evidence>
<keyword evidence="2" id="KW-0732">Signal</keyword>
<dbReference type="AlphaFoldDB" id="A0A6G7YFC2"/>
<evidence type="ECO:0000259" key="5">
    <source>
        <dbReference type="SMART" id="SM00701"/>
    </source>
</evidence>
<dbReference type="InterPro" id="IPR028994">
    <property type="entry name" value="Integrin_alpha_N"/>
</dbReference>
<dbReference type="InterPro" id="IPR015510">
    <property type="entry name" value="PGRP"/>
</dbReference>
<dbReference type="GO" id="GO:0008270">
    <property type="term" value="F:zinc ion binding"/>
    <property type="evidence" value="ECO:0007669"/>
    <property type="project" value="InterPro"/>
</dbReference>